<gene>
    <name evidence="3" type="ORF">C5689_04445</name>
</gene>
<reference evidence="3 4" key="1">
    <citation type="journal article" date="2018" name="Appl. Microbiol. Biotechnol.">
        <title>Co-cultivation of the strictly anaerobic methanogen Methanosarcina barkeri with aerobic methanotrophs in an oxygen-limited membrane bioreactor.</title>
        <authorList>
            <person name="In 't Zandt M.H."/>
            <person name="van den Bosch T.J.M."/>
            <person name="Rijkers R."/>
            <person name="van Kessel M.A.H.J."/>
            <person name="Jetten M.S.M."/>
            <person name="Welte C.U."/>
        </authorList>
    </citation>
    <scope>NUCLEOTIDE SEQUENCE [LARGE SCALE GENOMIC DNA]</scope>
    <source>
        <strain evidence="3 4">DSM 17706</strain>
    </source>
</reference>
<dbReference type="InterPro" id="IPR010791">
    <property type="entry name" value="AttH_dom"/>
</dbReference>
<dbReference type="InterPro" id="IPR023374">
    <property type="entry name" value="AttH-like_dom_sf"/>
</dbReference>
<name>A0A2U1STV0_METSR</name>
<organism evidence="3 4">
    <name type="scientific">Methylosinus sporium</name>
    <dbReference type="NCBI Taxonomy" id="428"/>
    <lineage>
        <taxon>Bacteria</taxon>
        <taxon>Pseudomonadati</taxon>
        <taxon>Pseudomonadota</taxon>
        <taxon>Alphaproteobacteria</taxon>
        <taxon>Hyphomicrobiales</taxon>
        <taxon>Methylocystaceae</taxon>
        <taxon>Methylosinus</taxon>
    </lineage>
</organism>
<protein>
    <submittedName>
        <fullName evidence="3">Iron ABC transporter permease</fullName>
    </submittedName>
</protein>
<dbReference type="Pfam" id="PF17186">
    <property type="entry name" value="Lipocalin_9"/>
    <property type="match status" value="1"/>
</dbReference>
<keyword evidence="4" id="KW-1185">Reference proteome</keyword>
<keyword evidence="1" id="KW-0732">Signal</keyword>
<dbReference type="AlphaFoldDB" id="A0A2U1STV0"/>
<feature type="signal peptide" evidence="1">
    <location>
        <begin position="1"/>
        <end position="23"/>
    </location>
</feature>
<proteinExistence type="predicted"/>
<dbReference type="RefSeq" id="WP_108916066.1">
    <property type="nucleotide sequence ID" value="NZ_BGJY01000002.1"/>
</dbReference>
<evidence type="ECO:0000256" key="1">
    <source>
        <dbReference type="SAM" id="SignalP"/>
    </source>
</evidence>
<comment type="caution">
    <text evidence="3">The sequence shown here is derived from an EMBL/GenBank/DDBJ whole genome shotgun (WGS) entry which is preliminary data.</text>
</comment>
<dbReference type="PANTHER" id="PTHR38591:SF1">
    <property type="entry name" value="BLL1000 PROTEIN"/>
    <property type="match status" value="1"/>
</dbReference>
<evidence type="ECO:0000313" key="4">
    <source>
        <dbReference type="Proteomes" id="UP000245137"/>
    </source>
</evidence>
<dbReference type="Proteomes" id="UP000245137">
    <property type="component" value="Unassembled WGS sequence"/>
</dbReference>
<evidence type="ECO:0000313" key="3">
    <source>
        <dbReference type="EMBL" id="PWB95042.1"/>
    </source>
</evidence>
<dbReference type="Pfam" id="PF07143">
    <property type="entry name" value="CrtC"/>
    <property type="match status" value="1"/>
</dbReference>
<dbReference type="SUPFAM" id="SSF159245">
    <property type="entry name" value="AttH-like"/>
    <property type="match status" value="1"/>
</dbReference>
<dbReference type="EMBL" id="PUIV01000004">
    <property type="protein sequence ID" value="PWB95042.1"/>
    <property type="molecule type" value="Genomic_DNA"/>
</dbReference>
<dbReference type="Gene3D" id="2.40.370.10">
    <property type="entry name" value="AttH-like domain"/>
    <property type="match status" value="2"/>
</dbReference>
<feature type="domain" description="AttH" evidence="2">
    <location>
        <begin position="59"/>
        <end position="227"/>
    </location>
</feature>
<feature type="chain" id="PRO_5015632346" evidence="1">
    <location>
        <begin position="24"/>
        <end position="352"/>
    </location>
</feature>
<sequence length="352" mass="38495">MNADAMRGLFLSLALCAASFAHAEGFAGLGDEARGFAEPQPGHRLVFPRDHGAHPQFRIEWWYLTANLKDESGKSYGAQWTLFRHARAPQDGEGWDSPQAFVAHAAVTTDTLHLFAETRARGGVGQAGVEAAPFRAFIDNWSFSATESNLSGASIAAVAPRFRYTLALAADEPLALHGEAGFSRKSESGQASYYYSQPFFRVDGALAIDAAERKVTGRAWMDHEWSSRPLAADQKGWDWFSLHLDGGAALMLFRLRSDKTLPFVSGSFISADGAARALARDDIFLEPLEQSLVSGRLLPIRWRVRVASLRLDIEAKPLNSQSFMGTGLGYFEGPIAVFGSHRGEGYLEMTGY</sequence>
<evidence type="ECO:0000259" key="2">
    <source>
        <dbReference type="Pfam" id="PF07143"/>
    </source>
</evidence>
<dbReference type="PANTHER" id="PTHR38591">
    <property type="entry name" value="HYDROLASE"/>
    <property type="match status" value="1"/>
</dbReference>
<dbReference type="OrthoDB" id="9770826at2"/>
<accession>A0A2U1STV0</accession>